<dbReference type="CDD" id="cd16897">
    <property type="entry name" value="LYZ_C"/>
    <property type="match status" value="1"/>
</dbReference>
<reference evidence="5 6" key="1">
    <citation type="journal article" date="2019" name="Proc. Natl. Acad. Sci. U.S.A.">
        <title>Regulatory changes in pterin and carotenoid genes underlie balanced color polymorphisms in the wall lizard.</title>
        <authorList>
            <person name="Andrade P."/>
            <person name="Pinho C."/>
            <person name="Perez I de Lanuza G."/>
            <person name="Afonso S."/>
            <person name="Brejcha J."/>
            <person name="Rubin C.J."/>
            <person name="Wallerman O."/>
            <person name="Pereira P."/>
            <person name="Sabatino S.J."/>
            <person name="Bellati A."/>
            <person name="Pellitteri-Rosa D."/>
            <person name="Bosakova Z."/>
            <person name="Bunikis I."/>
            <person name="Carretero M.A."/>
            <person name="Feiner N."/>
            <person name="Marsik P."/>
            <person name="Pauperio F."/>
            <person name="Salvi D."/>
            <person name="Soler L."/>
            <person name="While G.M."/>
            <person name="Uller T."/>
            <person name="Font E."/>
            <person name="Andersson L."/>
            <person name="Carneiro M."/>
        </authorList>
    </citation>
    <scope>NUCLEOTIDE SEQUENCE</scope>
</reference>
<dbReference type="PROSITE" id="PS51348">
    <property type="entry name" value="GLYCOSYL_HYDROL_F22_2"/>
    <property type="match status" value="1"/>
</dbReference>
<dbReference type="SMART" id="SM00263">
    <property type="entry name" value="LYZ1"/>
    <property type="match status" value="1"/>
</dbReference>
<dbReference type="OMA" id="RCELAYM"/>
<dbReference type="InterPro" id="IPR019799">
    <property type="entry name" value="Glyco_hydro_22_CS"/>
</dbReference>
<dbReference type="PANTHER" id="PTHR11407:SF69">
    <property type="entry name" value="LYSOZYME C, MILK ISOZYME"/>
    <property type="match status" value="1"/>
</dbReference>
<dbReference type="SUPFAM" id="SSF53955">
    <property type="entry name" value="Lysozyme-like"/>
    <property type="match status" value="1"/>
</dbReference>
<keyword evidence="2" id="KW-1015">Disulfide bond</keyword>
<dbReference type="PRINTS" id="PR00135">
    <property type="entry name" value="LYZLACT"/>
</dbReference>
<evidence type="ECO:0000259" key="4">
    <source>
        <dbReference type="PROSITE" id="PS00128"/>
    </source>
</evidence>
<feature type="domain" description="Glycosyl hydrolases family 22 (GH22)" evidence="4">
    <location>
        <begin position="148"/>
        <end position="166"/>
    </location>
</feature>
<accession>A0A670J887</accession>
<dbReference type="GO" id="GO:0003796">
    <property type="term" value="F:lysozyme activity"/>
    <property type="evidence" value="ECO:0007669"/>
    <property type="project" value="InterPro"/>
</dbReference>
<proteinExistence type="inferred from homology"/>
<dbReference type="Proteomes" id="UP000472272">
    <property type="component" value="Chromosome 11"/>
</dbReference>
<dbReference type="Gene3D" id="1.10.530.10">
    <property type="match status" value="1"/>
</dbReference>
<keyword evidence="6" id="KW-1185">Reference proteome</keyword>
<comment type="similarity">
    <text evidence="1 3">Belongs to the glycosyl hydrolase 22 family.</text>
</comment>
<dbReference type="Ensembl" id="ENSPMRT00000021700.1">
    <property type="protein sequence ID" value="ENSPMRP00000020426.1"/>
    <property type="gene ID" value="ENSPMRG00000013304.1"/>
</dbReference>
<dbReference type="PROSITE" id="PS00128">
    <property type="entry name" value="GLYCOSYL_HYDROL_F22_1"/>
    <property type="match status" value="1"/>
</dbReference>
<dbReference type="InterPro" id="IPR001916">
    <property type="entry name" value="Glyco_hydro_22"/>
</dbReference>
<dbReference type="InterPro" id="IPR023346">
    <property type="entry name" value="Lysozyme-like_dom_sf"/>
</dbReference>
<protein>
    <recommendedName>
        <fullName evidence="4">Glycosyl hydrolases family 22 (GH22) domain-containing protein</fullName>
    </recommendedName>
</protein>
<dbReference type="GeneTree" id="ENSGT00940000153832"/>
<dbReference type="AlphaFoldDB" id="A0A670J887"/>
<name>A0A670J887_PODMU</name>
<organism evidence="5 6">
    <name type="scientific">Podarcis muralis</name>
    <name type="common">Wall lizard</name>
    <name type="synonym">Lacerta muralis</name>
    <dbReference type="NCBI Taxonomy" id="64176"/>
    <lineage>
        <taxon>Eukaryota</taxon>
        <taxon>Metazoa</taxon>
        <taxon>Chordata</taxon>
        <taxon>Craniata</taxon>
        <taxon>Vertebrata</taxon>
        <taxon>Euteleostomi</taxon>
        <taxon>Lepidosauria</taxon>
        <taxon>Squamata</taxon>
        <taxon>Bifurcata</taxon>
        <taxon>Unidentata</taxon>
        <taxon>Episquamata</taxon>
        <taxon>Laterata</taxon>
        <taxon>Lacertibaenia</taxon>
        <taxon>Lacertidae</taxon>
        <taxon>Podarcis</taxon>
    </lineage>
</organism>
<evidence type="ECO:0000256" key="1">
    <source>
        <dbReference type="ARBA" id="ARBA00010859"/>
    </source>
</evidence>
<evidence type="ECO:0000313" key="6">
    <source>
        <dbReference type="Proteomes" id="UP000472272"/>
    </source>
</evidence>
<reference evidence="5" key="3">
    <citation type="submission" date="2025-09" db="UniProtKB">
        <authorList>
            <consortium name="Ensembl"/>
        </authorList>
    </citation>
    <scope>IDENTIFICATION</scope>
</reference>
<dbReference type="Pfam" id="PF00062">
    <property type="entry name" value="Lys"/>
    <property type="match status" value="1"/>
</dbReference>
<sequence length="201" mass="22349">MCLFFCRGRGSYQYLFPSPCQCSAHHLDSAQNIGLQKPLRISGNPSFTLQGAAEMKVLALTLFCLLLAGNEAKVFERCELAARLKRGGLGGYHGVSLANWLCAAYHESRFNTRAVGPPNSDGSRDYGLFQINSRWWCDNGHRPTANGCRSSCNAFLNDDITNDINCVKRIVRDPQGMNAWVAWRNHCKGKDLSGWTKGCRL</sequence>
<dbReference type="PRINTS" id="PR00137">
    <property type="entry name" value="LYSOZYME"/>
</dbReference>
<reference evidence="5" key="2">
    <citation type="submission" date="2025-08" db="UniProtKB">
        <authorList>
            <consortium name="Ensembl"/>
        </authorList>
    </citation>
    <scope>IDENTIFICATION</scope>
</reference>
<dbReference type="InterPro" id="IPR000974">
    <property type="entry name" value="Glyco_hydro_22_lys"/>
</dbReference>
<evidence type="ECO:0000313" key="5">
    <source>
        <dbReference type="Ensembl" id="ENSPMRP00000020426.1"/>
    </source>
</evidence>
<dbReference type="FunFam" id="1.10.530.10:FF:000001">
    <property type="entry name" value="Lysozyme C"/>
    <property type="match status" value="1"/>
</dbReference>
<evidence type="ECO:0000256" key="3">
    <source>
        <dbReference type="RuleBase" id="RU004440"/>
    </source>
</evidence>
<evidence type="ECO:0000256" key="2">
    <source>
        <dbReference type="ARBA" id="ARBA00023157"/>
    </source>
</evidence>
<dbReference type="PANTHER" id="PTHR11407">
    <property type="entry name" value="LYSOZYME C"/>
    <property type="match status" value="1"/>
</dbReference>